<dbReference type="SUPFAM" id="SSF54001">
    <property type="entry name" value="Cysteine proteinases"/>
    <property type="match status" value="1"/>
</dbReference>
<organism evidence="2 3">
    <name type="scientific">Neocallimastix californiae</name>
    <dbReference type="NCBI Taxonomy" id="1754190"/>
    <lineage>
        <taxon>Eukaryota</taxon>
        <taxon>Fungi</taxon>
        <taxon>Fungi incertae sedis</taxon>
        <taxon>Chytridiomycota</taxon>
        <taxon>Chytridiomycota incertae sedis</taxon>
        <taxon>Neocallimastigomycetes</taxon>
        <taxon>Neocallimastigales</taxon>
        <taxon>Neocallimastigaceae</taxon>
        <taxon>Neocallimastix</taxon>
    </lineage>
</organism>
<evidence type="ECO:0000313" key="2">
    <source>
        <dbReference type="EMBL" id="ORY81130.1"/>
    </source>
</evidence>
<evidence type="ECO:0000256" key="1">
    <source>
        <dbReference type="SAM" id="SignalP"/>
    </source>
</evidence>
<sequence length="394" mass="45149">MKNFIFISFVIFIQLFIAVRSRAIDSKEVSIIYEHSFELEKYKGRKNDEWEVENLEVEVDTPENNIIKRMALEDDEEFEAKIQELANISEEKGDEEEIVDEVPNEFPHPDDRLVKRASISSSEYFRSQLSSFEKKIYDAVNNIFNKSTISTLVTELKGIESFKIKKANIQTYSSKGVGAIVRDHPEYWWIKKYNISYSTKGGYLTKLSLTINSGYSISQINSYKAKVKSKATSIATAAKKKSGTYNRLLYIHDYLVKYIKYKDGADYSYNIYGALLKNSCACEGYAESFAYISRLISVPTICVSSSSHKWNYVYIKKWYAVDVTFDDPTVNGVTYSSGDSKNLSHKFFLVGSNTVIKKDKTYTTYSNRKLVSYLEFPSATGFKYPTLSTTAYQP</sequence>
<reference evidence="2 3" key="1">
    <citation type="submission" date="2016-08" db="EMBL/GenBank/DDBJ databases">
        <title>A Parts List for Fungal Cellulosomes Revealed by Comparative Genomics.</title>
        <authorList>
            <consortium name="DOE Joint Genome Institute"/>
            <person name="Haitjema C.H."/>
            <person name="Gilmore S.P."/>
            <person name="Henske J.K."/>
            <person name="Solomon K.V."/>
            <person name="De Groot R."/>
            <person name="Kuo A."/>
            <person name="Mondo S.J."/>
            <person name="Salamov A.A."/>
            <person name="Labutti K."/>
            <person name="Zhao Z."/>
            <person name="Chiniquy J."/>
            <person name="Barry K."/>
            <person name="Brewer H.M."/>
            <person name="Purvine S.O."/>
            <person name="Wright A.T."/>
            <person name="Boxma B."/>
            <person name="Van Alen T."/>
            <person name="Hackstein J.H."/>
            <person name="Baker S.E."/>
            <person name="Grigoriev I.V."/>
            <person name="O'Malley M.A."/>
        </authorList>
    </citation>
    <scope>NUCLEOTIDE SEQUENCE [LARGE SCALE GENOMIC DNA]</scope>
    <source>
        <strain evidence="2 3">G1</strain>
    </source>
</reference>
<dbReference type="InterPro" id="IPR038765">
    <property type="entry name" value="Papain-like_cys_pep_sf"/>
</dbReference>
<keyword evidence="1" id="KW-0732">Signal</keyword>
<accession>A0A1Y2FB43</accession>
<evidence type="ECO:0008006" key="4">
    <source>
        <dbReference type="Google" id="ProtNLM"/>
    </source>
</evidence>
<keyword evidence="3" id="KW-1185">Reference proteome</keyword>
<protein>
    <recommendedName>
        <fullName evidence="4">Transglutaminase-like domain-containing protein</fullName>
    </recommendedName>
</protein>
<dbReference type="Proteomes" id="UP000193920">
    <property type="component" value="Unassembled WGS sequence"/>
</dbReference>
<name>A0A1Y2FB43_9FUNG</name>
<dbReference type="AlphaFoldDB" id="A0A1Y2FB43"/>
<dbReference type="OrthoDB" id="2139897at2759"/>
<feature type="chain" id="PRO_5012440725" description="Transglutaminase-like domain-containing protein" evidence="1">
    <location>
        <begin position="24"/>
        <end position="394"/>
    </location>
</feature>
<feature type="signal peptide" evidence="1">
    <location>
        <begin position="1"/>
        <end position="23"/>
    </location>
</feature>
<proteinExistence type="predicted"/>
<gene>
    <name evidence="2" type="ORF">LY90DRAFT_697764</name>
</gene>
<evidence type="ECO:0000313" key="3">
    <source>
        <dbReference type="Proteomes" id="UP000193920"/>
    </source>
</evidence>
<comment type="caution">
    <text evidence="2">The sequence shown here is derived from an EMBL/GenBank/DDBJ whole genome shotgun (WGS) entry which is preliminary data.</text>
</comment>
<dbReference type="Gene3D" id="3.10.620.30">
    <property type="match status" value="1"/>
</dbReference>
<dbReference type="EMBL" id="MCOG01000011">
    <property type="protein sequence ID" value="ORY81130.1"/>
    <property type="molecule type" value="Genomic_DNA"/>
</dbReference>